<reference evidence="3" key="1">
    <citation type="submission" date="2013-11" db="EMBL/GenBank/DDBJ databases">
        <title>The genomic landscape of the Guanapo guppy.</title>
        <authorList>
            <person name="Kuenstner A."/>
            <person name="Dreyer C."/>
        </authorList>
    </citation>
    <scope>NUCLEOTIDE SEQUENCE</scope>
    <source>
        <strain evidence="3">Guanapo</strain>
    </source>
</reference>
<organism evidence="2 3">
    <name type="scientific">Poecilia reticulata</name>
    <name type="common">Guppy</name>
    <name type="synonym">Acanthophacelus reticulatus</name>
    <dbReference type="NCBI Taxonomy" id="8081"/>
    <lineage>
        <taxon>Eukaryota</taxon>
        <taxon>Metazoa</taxon>
        <taxon>Chordata</taxon>
        <taxon>Craniata</taxon>
        <taxon>Vertebrata</taxon>
        <taxon>Euteleostomi</taxon>
        <taxon>Actinopterygii</taxon>
        <taxon>Neopterygii</taxon>
        <taxon>Teleostei</taxon>
        <taxon>Neoteleostei</taxon>
        <taxon>Acanthomorphata</taxon>
        <taxon>Ovalentaria</taxon>
        <taxon>Atherinomorphae</taxon>
        <taxon>Cyprinodontiformes</taxon>
        <taxon>Poeciliidae</taxon>
        <taxon>Poeciliinae</taxon>
        <taxon>Poecilia</taxon>
    </lineage>
</organism>
<dbReference type="KEGG" id="pret:103472889"/>
<dbReference type="AlphaFoldDB" id="A0A3P9N1P1"/>
<sequence length="112" mass="12438">MERDSHSEDTVSTMVLENVKNKLMHAFRVTAESRAGQREAGGGGGIGRSQQANEELRRAQIDGALTWLRSELLEMRSQDVQLAETLLGLNTEIQRLRRESFGGLEAQGDDQP</sequence>
<dbReference type="InterPro" id="IPR051771">
    <property type="entry name" value="FAM167_domain"/>
</dbReference>
<evidence type="ECO:0000313" key="3">
    <source>
        <dbReference type="Proteomes" id="UP000242638"/>
    </source>
</evidence>
<dbReference type="Proteomes" id="UP000242638">
    <property type="component" value="Unassembled WGS sequence"/>
</dbReference>
<keyword evidence="3" id="KW-1185">Reference proteome</keyword>
<reference evidence="2" key="2">
    <citation type="submission" date="2025-08" db="UniProtKB">
        <authorList>
            <consortium name="Ensembl"/>
        </authorList>
    </citation>
    <scope>IDENTIFICATION</scope>
    <source>
        <strain evidence="2">Guanapo</strain>
    </source>
</reference>
<protein>
    <submittedName>
        <fullName evidence="2">Uncharacterized LOC103472889</fullName>
    </submittedName>
</protein>
<evidence type="ECO:0000256" key="1">
    <source>
        <dbReference type="SAM" id="MobiDB-lite"/>
    </source>
</evidence>
<dbReference type="RefSeq" id="XP_008420971.1">
    <property type="nucleotide sequence ID" value="XM_008422749.2"/>
</dbReference>
<evidence type="ECO:0000313" key="2">
    <source>
        <dbReference type="Ensembl" id="ENSPREP00000003423.1"/>
    </source>
</evidence>
<dbReference type="Ensembl" id="ENSPRET00000003477.1">
    <property type="protein sequence ID" value="ENSPREP00000003423.1"/>
    <property type="gene ID" value="ENSPREG00000002484.1"/>
</dbReference>
<dbReference type="GeneID" id="103472889"/>
<reference evidence="2" key="3">
    <citation type="submission" date="2025-09" db="UniProtKB">
        <authorList>
            <consortium name="Ensembl"/>
        </authorList>
    </citation>
    <scope>IDENTIFICATION</scope>
    <source>
        <strain evidence="2">Guanapo</strain>
    </source>
</reference>
<name>A0A3P9N1P1_POERE</name>
<feature type="region of interest" description="Disordered" evidence="1">
    <location>
        <begin position="32"/>
        <end position="54"/>
    </location>
</feature>
<dbReference type="GeneTree" id="ENSGT00990000203789"/>
<dbReference type="PANTHER" id="PTHR32289:SF2">
    <property type="entry name" value="ALANINE AND ARGININE-RICH DOMAIN-CONTAINING PROTEIN"/>
    <property type="match status" value="1"/>
</dbReference>
<accession>A0A3P9N1P1</accession>
<dbReference type="PANTHER" id="PTHR32289">
    <property type="entry name" value="PROTEIN FAM167A"/>
    <property type="match status" value="1"/>
</dbReference>
<dbReference type="OMA" id="IAWLRIE"/>
<dbReference type="OrthoDB" id="9948935at2759"/>
<proteinExistence type="predicted"/>
<dbReference type="CTD" id="441376"/>